<dbReference type="CDD" id="cd18805">
    <property type="entry name" value="SF2_C_suv3"/>
    <property type="match status" value="1"/>
</dbReference>
<dbReference type="InterPro" id="IPR050699">
    <property type="entry name" value="RNA-DNA_Helicase"/>
</dbReference>
<name>G8YA50_PICSO</name>
<dbReference type="InterPro" id="IPR027417">
    <property type="entry name" value="P-loop_NTPase"/>
</dbReference>
<dbReference type="Proteomes" id="UP000005222">
    <property type="component" value="Chromosome L"/>
</dbReference>
<evidence type="ECO:0000256" key="11">
    <source>
        <dbReference type="SAM" id="MobiDB-lite"/>
    </source>
</evidence>
<dbReference type="Proteomes" id="UP000005222">
    <property type="component" value="Chromosome K"/>
</dbReference>
<dbReference type="GO" id="GO:0003724">
    <property type="term" value="F:RNA helicase activity"/>
    <property type="evidence" value="ECO:0007669"/>
    <property type="project" value="UniProtKB-EC"/>
</dbReference>
<gene>
    <name evidence="13" type="primary">Piso0_004008</name>
    <name evidence="13" type="ORF">GNLVRS01_PISO0K07424g</name>
    <name evidence="14" type="ORF">GNLVRS01_PISO0L07425g</name>
</gene>
<dbReference type="GO" id="GO:0045025">
    <property type="term" value="C:mitochondrial degradosome"/>
    <property type="evidence" value="ECO:0007669"/>
    <property type="project" value="TreeGrafter"/>
</dbReference>
<proteinExistence type="predicted"/>
<dbReference type="EMBL" id="FO082049">
    <property type="protein sequence ID" value="CCE83433.1"/>
    <property type="molecule type" value="Genomic_DNA"/>
</dbReference>
<evidence type="ECO:0000256" key="9">
    <source>
        <dbReference type="ARBA" id="ARBA00047984"/>
    </source>
</evidence>
<dbReference type="EC" id="3.6.4.13" evidence="2"/>
<keyword evidence="5" id="KW-0347">Helicase</keyword>
<dbReference type="PANTHER" id="PTHR12131:SF1">
    <property type="entry name" value="ATP-DEPENDENT RNA HELICASE SUPV3L1, MITOCHONDRIAL-RELATED"/>
    <property type="match status" value="1"/>
</dbReference>
<dbReference type="SMART" id="SM00490">
    <property type="entry name" value="HELICc"/>
    <property type="match status" value="1"/>
</dbReference>
<dbReference type="CDD" id="cd17913">
    <property type="entry name" value="DEXQc_Suv3"/>
    <property type="match status" value="1"/>
</dbReference>
<evidence type="ECO:0000256" key="2">
    <source>
        <dbReference type="ARBA" id="ARBA00012552"/>
    </source>
</evidence>
<dbReference type="FunFam" id="3.40.50.300:FF:000269">
    <property type="entry name" value="ATP-dependent RNA helicase SUPV3L1, mitochondrial"/>
    <property type="match status" value="1"/>
</dbReference>
<dbReference type="GO" id="GO:0016787">
    <property type="term" value="F:hydrolase activity"/>
    <property type="evidence" value="ECO:0007669"/>
    <property type="project" value="UniProtKB-KW"/>
</dbReference>
<feature type="domain" description="Helicase C-terminal" evidence="12">
    <location>
        <begin position="382"/>
        <end position="534"/>
    </location>
</feature>
<reference evidence="15" key="2">
    <citation type="journal article" date="2012" name="G3 (Bethesda)">
        <title>Pichia sorbitophila, an interspecies yeast hybrid reveals early steps of genome resolution following polyploidization.</title>
        <authorList>
            <person name="Leh Louis V."/>
            <person name="Despons L."/>
            <person name="Friedrich A."/>
            <person name="Martin T."/>
            <person name="Durrens P."/>
            <person name="Casaregola S."/>
            <person name="Neuveglise C."/>
            <person name="Fairhead C."/>
            <person name="Marck C."/>
            <person name="Cruz J.A."/>
            <person name="Straub M.L."/>
            <person name="Kugler V."/>
            <person name="Sacerdot C."/>
            <person name="Uzunov Z."/>
            <person name="Thierry A."/>
            <person name="Weiss S."/>
            <person name="Bleykasten C."/>
            <person name="De Montigny J."/>
            <person name="Jacques N."/>
            <person name="Jung P."/>
            <person name="Lemaire M."/>
            <person name="Mallet S."/>
            <person name="Morel G."/>
            <person name="Richard G.F."/>
            <person name="Sarkar A."/>
            <person name="Savel G."/>
            <person name="Schacherer J."/>
            <person name="Seret M.L."/>
            <person name="Talla E."/>
            <person name="Samson G."/>
            <person name="Jubin C."/>
            <person name="Poulain J."/>
            <person name="Vacherie B."/>
            <person name="Barbe V."/>
            <person name="Pelletier E."/>
            <person name="Sherman D.J."/>
            <person name="Westhof E."/>
            <person name="Weissenbach J."/>
            <person name="Baret P.V."/>
            <person name="Wincker P."/>
            <person name="Gaillardin C."/>
            <person name="Dujon B."/>
            <person name="Souciet J.L."/>
        </authorList>
    </citation>
    <scope>NUCLEOTIDE SEQUENCE [LARGE SCALE GENOMIC DNA]</scope>
    <source>
        <strain evidence="15">ATCC MYA-4447 / BCRC 22081 / CBS 7064 / NBRC 10061 / NRRL Y-12695</strain>
    </source>
</reference>
<dbReference type="InterPro" id="IPR044774">
    <property type="entry name" value="Suv3_DEXQc"/>
</dbReference>
<keyword evidence="8" id="KW-0496">Mitochondrion</keyword>
<dbReference type="OrthoDB" id="6692397at2759"/>
<comment type="catalytic activity">
    <reaction evidence="9">
        <text>ATP + H2O = ADP + phosphate + H(+)</text>
        <dbReference type="Rhea" id="RHEA:13065"/>
        <dbReference type="ChEBI" id="CHEBI:15377"/>
        <dbReference type="ChEBI" id="CHEBI:15378"/>
        <dbReference type="ChEBI" id="CHEBI:30616"/>
        <dbReference type="ChEBI" id="CHEBI:43474"/>
        <dbReference type="ChEBI" id="CHEBI:456216"/>
        <dbReference type="EC" id="3.6.4.13"/>
    </reaction>
</comment>
<protein>
    <recommendedName>
        <fullName evidence="10">ATP-dependent RNA helicase SUV3, mitochondrial</fullName>
        <ecNumber evidence="2">3.6.4.13</ecNumber>
    </recommendedName>
</protein>
<dbReference type="FunFam" id="3.40.50.300:FF:001549">
    <property type="entry name" value="SUV3p ATP-dependent RNA helicase"/>
    <property type="match status" value="1"/>
</dbReference>
<evidence type="ECO:0000256" key="1">
    <source>
        <dbReference type="ARBA" id="ARBA00004173"/>
    </source>
</evidence>
<dbReference type="InterPro" id="IPR055206">
    <property type="entry name" value="DEXQc_SUV3"/>
</dbReference>
<dbReference type="Pfam" id="PF22527">
    <property type="entry name" value="DEXQc_Suv3"/>
    <property type="match status" value="1"/>
</dbReference>
<dbReference type="eggNOG" id="KOG0953">
    <property type="taxonomic scope" value="Eukaryota"/>
</dbReference>
<dbReference type="Gene3D" id="3.40.50.300">
    <property type="entry name" value="P-loop containing nucleotide triphosphate hydrolases"/>
    <property type="match status" value="2"/>
</dbReference>
<evidence type="ECO:0000259" key="12">
    <source>
        <dbReference type="PROSITE" id="PS51194"/>
    </source>
</evidence>
<evidence type="ECO:0000256" key="3">
    <source>
        <dbReference type="ARBA" id="ARBA00022741"/>
    </source>
</evidence>
<evidence type="ECO:0000313" key="15">
    <source>
        <dbReference type="Proteomes" id="UP000005222"/>
    </source>
</evidence>
<dbReference type="PANTHER" id="PTHR12131">
    <property type="entry name" value="ATP-DEPENDENT RNA AND DNA HELICASE"/>
    <property type="match status" value="1"/>
</dbReference>
<evidence type="ECO:0000256" key="7">
    <source>
        <dbReference type="ARBA" id="ARBA00022946"/>
    </source>
</evidence>
<reference evidence="13" key="1">
    <citation type="submission" date="2011-10" db="EMBL/GenBank/DDBJ databases">
        <authorList>
            <person name="Genoscope - CEA"/>
        </authorList>
    </citation>
    <scope>NUCLEOTIDE SEQUENCE</scope>
</reference>
<evidence type="ECO:0000256" key="6">
    <source>
        <dbReference type="ARBA" id="ARBA00022840"/>
    </source>
</evidence>
<feature type="region of interest" description="Disordered" evidence="11">
    <location>
        <begin position="720"/>
        <end position="739"/>
    </location>
</feature>
<dbReference type="Gene3D" id="1.20.272.40">
    <property type="match status" value="1"/>
</dbReference>
<dbReference type="HOGENOM" id="CLU_010647_2_2_1"/>
<dbReference type="FunCoup" id="G8YA50">
    <property type="interactions" value="1118"/>
</dbReference>
<evidence type="ECO:0000256" key="8">
    <source>
        <dbReference type="ARBA" id="ARBA00023128"/>
    </source>
</evidence>
<keyword evidence="4" id="KW-0378">Hydrolase</keyword>
<evidence type="ECO:0000313" key="14">
    <source>
        <dbReference type="EMBL" id="CCE84464.1"/>
    </source>
</evidence>
<comment type="subcellular location">
    <subcellularLocation>
        <location evidence="1">Mitochondrion</location>
    </subcellularLocation>
</comment>
<dbReference type="OMA" id="EMFNTIN"/>
<dbReference type="InParanoid" id="G8YA50"/>
<dbReference type="Pfam" id="PF12513">
    <property type="entry name" value="SUV3_C"/>
    <property type="match status" value="1"/>
</dbReference>
<dbReference type="GO" id="GO:0005524">
    <property type="term" value="F:ATP binding"/>
    <property type="evidence" value="ECO:0007669"/>
    <property type="project" value="UniProtKB-KW"/>
</dbReference>
<dbReference type="STRING" id="559304.G8YA50"/>
<keyword evidence="7" id="KW-0809">Transit peptide</keyword>
<keyword evidence="3" id="KW-0547">Nucleotide-binding</keyword>
<dbReference type="AlphaFoldDB" id="G8YA50"/>
<evidence type="ECO:0000313" key="13">
    <source>
        <dbReference type="EMBL" id="CCE83433.1"/>
    </source>
</evidence>
<dbReference type="GO" id="GO:0000965">
    <property type="term" value="P:mitochondrial RNA 3'-end processing"/>
    <property type="evidence" value="ECO:0007669"/>
    <property type="project" value="TreeGrafter"/>
</dbReference>
<dbReference type="PROSITE" id="PS51194">
    <property type="entry name" value="HELICASE_CTER"/>
    <property type="match status" value="1"/>
</dbReference>
<evidence type="ECO:0000256" key="5">
    <source>
        <dbReference type="ARBA" id="ARBA00022806"/>
    </source>
</evidence>
<dbReference type="SUPFAM" id="SSF52540">
    <property type="entry name" value="P-loop containing nucleoside triphosphate hydrolases"/>
    <property type="match status" value="1"/>
</dbReference>
<keyword evidence="6" id="KW-0067">ATP-binding</keyword>
<organism evidence="13 15">
    <name type="scientific">Pichia sorbitophila (strain ATCC MYA-4447 / BCRC 22081 / CBS 7064 / NBRC 10061 / NRRL Y-12695)</name>
    <name type="common">Hybrid yeast</name>
    <dbReference type="NCBI Taxonomy" id="559304"/>
    <lineage>
        <taxon>Eukaryota</taxon>
        <taxon>Fungi</taxon>
        <taxon>Dikarya</taxon>
        <taxon>Ascomycota</taxon>
        <taxon>Saccharomycotina</taxon>
        <taxon>Pichiomycetes</taxon>
        <taxon>Debaryomycetaceae</taxon>
        <taxon>Millerozyma</taxon>
    </lineage>
</organism>
<dbReference type="Pfam" id="PF00271">
    <property type="entry name" value="Helicase_C"/>
    <property type="match status" value="1"/>
</dbReference>
<dbReference type="Gene3D" id="1.20.58.1080">
    <property type="match status" value="1"/>
</dbReference>
<keyword evidence="15" id="KW-1185">Reference proteome</keyword>
<accession>G8YA50</accession>
<dbReference type="InterPro" id="IPR022192">
    <property type="entry name" value="SUV3_C"/>
</dbReference>
<evidence type="ECO:0000256" key="10">
    <source>
        <dbReference type="ARBA" id="ARBA00071444"/>
    </source>
</evidence>
<dbReference type="EMBL" id="FO082048">
    <property type="protein sequence ID" value="CCE84464.1"/>
    <property type="molecule type" value="Genomic_DNA"/>
</dbReference>
<dbReference type="InterPro" id="IPR001650">
    <property type="entry name" value="Helicase_C-like"/>
</dbReference>
<sequence>MIRIYSRIATGRCRYGQLRHTTSLSRRLLSSSFLRLSSENDLNRGTKSVRDDSEDIKNFKFGIEKTSSLHQLKDVIKASLDTVYARVKAKELQRPFSDLNHVRDDEVDMLFKSFNTKLMQHLETFAVDSSGSRSVEDIDAADFINPMIINAPQIIHSIQMNRVPESFYSFYGIKDRQDVMAHVLTRLLYKEFVAGSLASFKQEESLIDLSNPAEWFPEARRMKRKLIMHVGPTNSGKTYNSLQKLAKAKSGYYAGPLRLLAREIYERFNAQGIKCNLITGEEVVPSMDEFGKVSEISSGTIEMIPLHKKMDICIIDEIQMIADTRRGEAWTNAVLGVQAREIHMCGEESAVSLISKLAEMTGDEIEIHRYKRLGKLSLMNKPINSLGNLMKGDCVIAFSKRKILELKCEIEKTTNLKVGVIYGALPPEIRSKEAYSFNVGDYDVLVASDAVGMGLNLKIKRIVFFATKKFNGSETIPLTISEVKQIAGRAGRYSEIEGESEGFVTAIYKRDLDYLKKVMNKPISDLKKACVWPTNKVWTYYMSKFPKHTSFYSILSSFEKENDNLVMDNYFLTSLDARYEILKLFLRNDLYKRTTIDDQLRLSLAPINISVASPLVVKTTFSFFENITERKTKNIFDFKFLHTTILKSRPKFTATVDETVQCLQYLEENHKIILMFLWLSQRWPTLFVDKESATEMKTLIEKRISEELLNLRRLTKTSRKPFISTNPKRKTKRELRPRP</sequence>
<evidence type="ECO:0000256" key="4">
    <source>
        <dbReference type="ARBA" id="ARBA00022801"/>
    </source>
</evidence>